<dbReference type="InterPro" id="IPR036774">
    <property type="entry name" value="ERV/ALR_sulphydryl_oxid_sf"/>
</dbReference>
<keyword evidence="3" id="KW-0285">Flavoprotein</keyword>
<dbReference type="InterPro" id="IPR017905">
    <property type="entry name" value="ERV/ALR_sulphydryl_oxidase"/>
</dbReference>
<organism evidence="8">
    <name type="scientific">viral metagenome</name>
    <dbReference type="NCBI Taxonomy" id="1070528"/>
    <lineage>
        <taxon>unclassified sequences</taxon>
        <taxon>metagenomes</taxon>
        <taxon>organismal metagenomes</taxon>
    </lineage>
</organism>
<evidence type="ECO:0000256" key="2">
    <source>
        <dbReference type="ARBA" id="ARBA00012512"/>
    </source>
</evidence>
<dbReference type="SUPFAM" id="SSF69000">
    <property type="entry name" value="FAD-dependent thiol oxidase"/>
    <property type="match status" value="1"/>
</dbReference>
<keyword evidence="5" id="KW-0560">Oxidoreductase</keyword>
<dbReference type="Pfam" id="PF04777">
    <property type="entry name" value="Evr1_Alr"/>
    <property type="match status" value="1"/>
</dbReference>
<protein>
    <recommendedName>
        <fullName evidence="2">thiol oxidase</fullName>
        <ecNumber evidence="2">1.8.3.2</ecNumber>
    </recommendedName>
</protein>
<name>A0A6C0FA69_9ZZZZ</name>
<dbReference type="Gene3D" id="1.20.120.310">
    <property type="entry name" value="ERV/ALR sulfhydryl oxidase domain"/>
    <property type="match status" value="1"/>
</dbReference>
<evidence type="ECO:0000256" key="5">
    <source>
        <dbReference type="ARBA" id="ARBA00023002"/>
    </source>
</evidence>
<comment type="cofactor">
    <cofactor evidence="1">
        <name>FAD</name>
        <dbReference type="ChEBI" id="CHEBI:57692"/>
    </cofactor>
</comment>
<evidence type="ECO:0000256" key="4">
    <source>
        <dbReference type="ARBA" id="ARBA00022827"/>
    </source>
</evidence>
<dbReference type="EC" id="1.8.3.2" evidence="2"/>
<keyword evidence="6" id="KW-1015">Disulfide bond</keyword>
<reference evidence="8" key="1">
    <citation type="journal article" date="2020" name="Nature">
        <title>Giant virus diversity and host interactions through global metagenomics.</title>
        <authorList>
            <person name="Schulz F."/>
            <person name="Roux S."/>
            <person name="Paez-Espino D."/>
            <person name="Jungbluth S."/>
            <person name="Walsh D.A."/>
            <person name="Denef V.J."/>
            <person name="McMahon K.D."/>
            <person name="Konstantinidis K.T."/>
            <person name="Eloe-Fadrosh E.A."/>
            <person name="Kyrpides N.C."/>
            <person name="Woyke T."/>
        </authorList>
    </citation>
    <scope>NUCLEOTIDE SEQUENCE</scope>
    <source>
        <strain evidence="8">GVMAG-S-ERX556106-38</strain>
    </source>
</reference>
<dbReference type="AlphaFoldDB" id="A0A6C0FA69"/>
<evidence type="ECO:0000256" key="3">
    <source>
        <dbReference type="ARBA" id="ARBA00022630"/>
    </source>
</evidence>
<evidence type="ECO:0000256" key="1">
    <source>
        <dbReference type="ARBA" id="ARBA00001974"/>
    </source>
</evidence>
<evidence type="ECO:0000259" key="7">
    <source>
        <dbReference type="PROSITE" id="PS51324"/>
    </source>
</evidence>
<dbReference type="GO" id="GO:0016972">
    <property type="term" value="F:thiol oxidase activity"/>
    <property type="evidence" value="ECO:0007669"/>
    <property type="project" value="UniProtKB-EC"/>
</dbReference>
<keyword evidence="4" id="KW-0274">FAD</keyword>
<dbReference type="PROSITE" id="PS51324">
    <property type="entry name" value="ERV_ALR"/>
    <property type="match status" value="1"/>
</dbReference>
<sequence>MNHVTGDKNMAWGPPIWNLFHTMAEKIHEDKYILIAHELVGFIRRICSLLPCPDCQNHAIKYWSTTKYNLTTKQGLKDFLFKFHNDVNKRKERPLVDISILNEYKNNNLAKVYNEFILSFRSRGNIRLLADSLHRQRLLNEFRPWLLKNAALFS</sequence>
<accession>A0A6C0FA69</accession>
<feature type="domain" description="ERV/ALR sulfhydryl oxidase" evidence="7">
    <location>
        <begin position="5"/>
        <end position="105"/>
    </location>
</feature>
<proteinExistence type="predicted"/>
<evidence type="ECO:0000313" key="8">
    <source>
        <dbReference type="EMBL" id="QHT38757.1"/>
    </source>
</evidence>
<evidence type="ECO:0000256" key="6">
    <source>
        <dbReference type="ARBA" id="ARBA00023157"/>
    </source>
</evidence>
<dbReference type="EMBL" id="MN738833">
    <property type="protein sequence ID" value="QHT38757.1"/>
    <property type="molecule type" value="Genomic_DNA"/>
</dbReference>